<evidence type="ECO:0000259" key="1">
    <source>
        <dbReference type="Pfam" id="PF08241"/>
    </source>
</evidence>
<name>A0A212K4T2_9BACT</name>
<feature type="domain" description="Methyltransferase type 11" evidence="1">
    <location>
        <begin position="32"/>
        <end position="122"/>
    </location>
</feature>
<dbReference type="PANTHER" id="PTHR45036:SF1">
    <property type="entry name" value="METHYLTRANSFERASE LIKE 7A"/>
    <property type="match status" value="1"/>
</dbReference>
<organism evidence="2">
    <name type="scientific">uncultured Desulfovibrio sp</name>
    <dbReference type="NCBI Taxonomy" id="167968"/>
    <lineage>
        <taxon>Bacteria</taxon>
        <taxon>Pseudomonadati</taxon>
        <taxon>Thermodesulfobacteriota</taxon>
        <taxon>Desulfovibrionia</taxon>
        <taxon>Desulfovibrionales</taxon>
        <taxon>Desulfovibrionaceae</taxon>
        <taxon>Desulfovibrio</taxon>
        <taxon>environmental samples</taxon>
    </lineage>
</organism>
<dbReference type="Gene3D" id="3.40.50.150">
    <property type="entry name" value="Vaccinia Virus protein VP39"/>
    <property type="match status" value="1"/>
</dbReference>
<protein>
    <recommendedName>
        <fullName evidence="1">Methyltransferase type 11 domain-containing protein</fullName>
    </recommendedName>
</protein>
<dbReference type="PANTHER" id="PTHR45036">
    <property type="entry name" value="METHYLTRANSFERASE LIKE 7B"/>
    <property type="match status" value="1"/>
</dbReference>
<dbReference type="RefSeq" id="WP_227119444.1">
    <property type="nucleotide sequence ID" value="NZ_LT598928.1"/>
</dbReference>
<dbReference type="InterPro" id="IPR013216">
    <property type="entry name" value="Methyltransf_11"/>
</dbReference>
<sequence length="185" mass="20880">MNIYDIAMMPLEAWVLKKMRSAIIPRAYGDVLEAGIGTGVNLRYYNPAKIRSLTGVDRQSSPELERRAGKNFTFFRGNVEEMPFAEGQFDTVVATLLFCTADIEKSMSEIQRVLKPGGLFIFIEHVRPKGARAGKFVDFANSSWTRIADGCNLNRRTDEILRQSSFSELIISERGVFRYGTAKKI</sequence>
<evidence type="ECO:0000313" key="2">
    <source>
        <dbReference type="EMBL" id="SBW06628.1"/>
    </source>
</evidence>
<dbReference type="SUPFAM" id="SSF53335">
    <property type="entry name" value="S-adenosyl-L-methionine-dependent methyltransferases"/>
    <property type="match status" value="1"/>
</dbReference>
<accession>A0A212K4T2</accession>
<gene>
    <name evidence="2" type="ORF">KM92DES2_12215</name>
</gene>
<dbReference type="InterPro" id="IPR052356">
    <property type="entry name" value="Thiol_S-MT"/>
</dbReference>
<dbReference type="GO" id="GO:0008757">
    <property type="term" value="F:S-adenosylmethionine-dependent methyltransferase activity"/>
    <property type="evidence" value="ECO:0007669"/>
    <property type="project" value="InterPro"/>
</dbReference>
<reference evidence="2" key="1">
    <citation type="submission" date="2016-04" db="EMBL/GenBank/DDBJ databases">
        <authorList>
            <person name="Evans L.H."/>
            <person name="Alamgir A."/>
            <person name="Owens N."/>
            <person name="Weber N.D."/>
            <person name="Virtaneva K."/>
            <person name="Barbian K."/>
            <person name="Babar A."/>
            <person name="Rosenke K."/>
        </authorList>
    </citation>
    <scope>NUCLEOTIDE SEQUENCE</scope>
    <source>
        <strain evidence="2">92-2</strain>
    </source>
</reference>
<dbReference type="CDD" id="cd02440">
    <property type="entry name" value="AdoMet_MTases"/>
    <property type="match status" value="1"/>
</dbReference>
<dbReference type="Pfam" id="PF08241">
    <property type="entry name" value="Methyltransf_11"/>
    <property type="match status" value="1"/>
</dbReference>
<dbReference type="AlphaFoldDB" id="A0A212K4T2"/>
<dbReference type="InterPro" id="IPR029063">
    <property type="entry name" value="SAM-dependent_MTases_sf"/>
</dbReference>
<dbReference type="EMBL" id="FLUP01000001">
    <property type="protein sequence ID" value="SBW06628.1"/>
    <property type="molecule type" value="Genomic_DNA"/>
</dbReference>
<proteinExistence type="predicted"/>